<accession>A0A344UI70</accession>
<dbReference type="RefSeq" id="WP_114073363.1">
    <property type="nucleotide sequence ID" value="NZ_CP029554.1"/>
</dbReference>
<feature type="coiled-coil region" evidence="1">
    <location>
        <begin position="447"/>
        <end position="481"/>
    </location>
</feature>
<reference evidence="3 4" key="1">
    <citation type="submission" date="2018-05" db="EMBL/GenBank/DDBJ databases">
        <title>Genome sequencing, assembly and analysis of the novel insecticidal bacterium, Chromobacterium phragmitis.</title>
        <authorList>
            <person name="Sparks M.E."/>
            <person name="Blackburn M.B."/>
            <person name="Gundersen-Rindal D.E."/>
        </authorList>
    </citation>
    <scope>NUCLEOTIDE SEQUENCE [LARGE SCALE GENOMIC DNA]</scope>
    <source>
        <strain evidence="3">IIBBL 274-1</strain>
    </source>
</reference>
<sequence length="598" mass="67431">MNRIVIVGHPASGYQDIEHTLHQCGMQPALPSRRDNLLPQDITAALCKAHAAPAVQIPTEEADLAPLAVGPLWNGMAMDLMLGNLDQELWGWADPQTLYTLDYWQALDPKLTFVLVYDEPHRALMQASAQLQPPTLPDARRILDNWTAYNGALLHFYLRHRDRCLLVHAQQVRRAADRYVQQLQPLLDTPLQHQPAPDFAPRTADAARPSALAPSSISSTQTLLPAQRLSDIANLTGLEIGCLQDTLQASATERHLLTDILKTEHQASLQRYAELQASASLPLDPPMHGPTQAVDAWNAWTQQRAMTANLANRLHGAYQDTAQQLDAITAAHAQQDVQWHSRLEQAEARRQAEQASHHQALSEREQLLQCAHDENQRLHEQAKQLADQQSAGSQQLSERQQQLQSAKEENHLLLDQLHQVQLALEQQYLEKKALETHQPAPVSSQAHQELAEENAMLLDQLQQAQDELERYYLENQKLQNGGVLPNPNLYGAAERVKQQLDYRLGAVMLKHSRSLRGWLSLPRALAAEKRAYERESQSDGIRHPLHAYRDAQEAERIKQHLSYRLGHTLLKHGGSPIRWITLPFALSRQITAFRAQRS</sequence>
<feature type="compositionally biased region" description="Low complexity" evidence="2">
    <location>
        <begin position="393"/>
        <end position="404"/>
    </location>
</feature>
<evidence type="ECO:0000313" key="3">
    <source>
        <dbReference type="EMBL" id="AXE34968.1"/>
    </source>
</evidence>
<keyword evidence="1" id="KW-0175">Coiled coil</keyword>
<evidence type="ECO:0000256" key="1">
    <source>
        <dbReference type="SAM" id="Coils"/>
    </source>
</evidence>
<dbReference type="Proteomes" id="UP000252038">
    <property type="component" value="Chromosome"/>
</dbReference>
<gene>
    <name evidence="3" type="ORF">DK843_12060</name>
</gene>
<name>A0A344UI70_9NEIS</name>
<dbReference type="EMBL" id="CP029554">
    <property type="protein sequence ID" value="AXE34968.1"/>
    <property type="molecule type" value="Genomic_DNA"/>
</dbReference>
<dbReference type="AlphaFoldDB" id="A0A344UI70"/>
<protein>
    <submittedName>
        <fullName evidence="3">Uncharacterized protein</fullName>
    </submittedName>
</protein>
<organism evidence="3 4">
    <name type="scientific">Chromobacterium phragmitis</name>
    <dbReference type="NCBI Taxonomy" id="2202141"/>
    <lineage>
        <taxon>Bacteria</taxon>
        <taxon>Pseudomonadati</taxon>
        <taxon>Pseudomonadota</taxon>
        <taxon>Betaproteobacteria</taxon>
        <taxon>Neisseriales</taxon>
        <taxon>Chromobacteriaceae</taxon>
        <taxon>Chromobacterium</taxon>
    </lineage>
</organism>
<evidence type="ECO:0000313" key="4">
    <source>
        <dbReference type="Proteomes" id="UP000252038"/>
    </source>
</evidence>
<evidence type="ECO:0000256" key="2">
    <source>
        <dbReference type="SAM" id="MobiDB-lite"/>
    </source>
</evidence>
<feature type="region of interest" description="Disordered" evidence="2">
    <location>
        <begin position="379"/>
        <end position="404"/>
    </location>
</feature>
<dbReference type="KEGG" id="chrb:DK843_12060"/>
<proteinExistence type="predicted"/>